<organism evidence="12 13">
    <name type="scientific">Pseudarthrobacter oxydans</name>
    <name type="common">Arthrobacter oxydans</name>
    <dbReference type="NCBI Taxonomy" id="1671"/>
    <lineage>
        <taxon>Bacteria</taxon>
        <taxon>Bacillati</taxon>
        <taxon>Actinomycetota</taxon>
        <taxon>Actinomycetes</taxon>
        <taxon>Micrococcales</taxon>
        <taxon>Micrococcaceae</taxon>
        <taxon>Pseudarthrobacter</taxon>
    </lineage>
</organism>
<dbReference type="AlphaFoldDB" id="A0AAW8N5W7"/>
<dbReference type="CDD" id="cd03707">
    <property type="entry name" value="EFTU_III"/>
    <property type="match status" value="1"/>
</dbReference>
<dbReference type="InterPro" id="IPR050055">
    <property type="entry name" value="EF-Tu_GTPase"/>
</dbReference>
<evidence type="ECO:0000256" key="3">
    <source>
        <dbReference type="ARBA" id="ARBA00022741"/>
    </source>
</evidence>
<dbReference type="EC" id="3.6.5.3" evidence="10"/>
<dbReference type="GO" id="GO:0005525">
    <property type="term" value="F:GTP binding"/>
    <property type="evidence" value="ECO:0007669"/>
    <property type="project" value="UniProtKB-UniRule"/>
</dbReference>
<dbReference type="EMBL" id="JAVDWN010000001">
    <property type="protein sequence ID" value="MDR7162381.1"/>
    <property type="molecule type" value="Genomic_DNA"/>
</dbReference>
<dbReference type="FunFam" id="3.40.50.300:FF:000003">
    <property type="entry name" value="Elongation factor Tu"/>
    <property type="match status" value="1"/>
</dbReference>
<evidence type="ECO:0000256" key="1">
    <source>
        <dbReference type="ARBA" id="ARBA00007249"/>
    </source>
</evidence>
<dbReference type="InterPro" id="IPR027417">
    <property type="entry name" value="P-loop_NTPase"/>
</dbReference>
<name>A0AAW8N5W7_PSEOX</name>
<dbReference type="InterPro" id="IPR009000">
    <property type="entry name" value="Transl_B-barrel_sf"/>
</dbReference>
<feature type="binding site" evidence="10">
    <location>
        <position position="26"/>
    </location>
    <ligand>
        <name>Mg(2+)</name>
        <dbReference type="ChEBI" id="CHEBI:18420"/>
    </ligand>
</feature>
<evidence type="ECO:0000313" key="13">
    <source>
        <dbReference type="Proteomes" id="UP001262032"/>
    </source>
</evidence>
<keyword evidence="7 10" id="KW-0648">Protein biosynthesis</keyword>
<feature type="binding site" evidence="10">
    <location>
        <begin position="83"/>
        <end position="87"/>
    </location>
    <ligand>
        <name>GTP</name>
        <dbReference type="ChEBI" id="CHEBI:37565"/>
    </ligand>
</feature>
<comment type="function">
    <text evidence="10">GTP hydrolase that promotes the GTP-dependent binding of aminoacyl-tRNA to the A-site of ribosomes during protein biosynthesis.</text>
</comment>
<dbReference type="SUPFAM" id="SSF52540">
    <property type="entry name" value="P-loop containing nucleoside triphosphate hydrolases"/>
    <property type="match status" value="1"/>
</dbReference>
<dbReference type="GO" id="GO:0005829">
    <property type="term" value="C:cytosol"/>
    <property type="evidence" value="ECO:0007669"/>
    <property type="project" value="TreeGrafter"/>
</dbReference>
<keyword evidence="3 10" id="KW-0547">Nucleotide-binding</keyword>
<dbReference type="InterPro" id="IPR033720">
    <property type="entry name" value="EFTU_2"/>
</dbReference>
<reference evidence="12" key="1">
    <citation type="submission" date="2023-07" db="EMBL/GenBank/DDBJ databases">
        <title>Sorghum-associated microbial communities from plants grown in Nebraska, USA.</title>
        <authorList>
            <person name="Schachtman D."/>
        </authorList>
    </citation>
    <scope>NUCLEOTIDE SEQUENCE</scope>
    <source>
        <strain evidence="12">BE261</strain>
    </source>
</reference>
<dbReference type="InterPro" id="IPR031157">
    <property type="entry name" value="G_TR_CS"/>
</dbReference>
<dbReference type="NCBIfam" id="TIGR00231">
    <property type="entry name" value="small_GTP"/>
    <property type="match status" value="1"/>
</dbReference>
<dbReference type="NCBIfam" id="TIGR00485">
    <property type="entry name" value="EF-Tu"/>
    <property type="match status" value="1"/>
</dbReference>
<dbReference type="SUPFAM" id="SSF50447">
    <property type="entry name" value="Translation proteins"/>
    <property type="match status" value="1"/>
</dbReference>
<comment type="subunit">
    <text evidence="10">Monomer.</text>
</comment>
<dbReference type="RefSeq" id="WP_056334246.1">
    <property type="nucleotide sequence ID" value="NZ_CAXURQ020000001.1"/>
</dbReference>
<proteinExistence type="inferred from homology"/>
<evidence type="ECO:0000256" key="4">
    <source>
        <dbReference type="ARBA" id="ARBA00022768"/>
    </source>
</evidence>
<dbReference type="PROSITE" id="PS51722">
    <property type="entry name" value="G_TR_2"/>
    <property type="match status" value="1"/>
</dbReference>
<dbReference type="Proteomes" id="UP001262032">
    <property type="component" value="Unassembled WGS sequence"/>
</dbReference>
<evidence type="ECO:0000256" key="2">
    <source>
        <dbReference type="ARBA" id="ARBA00022490"/>
    </source>
</evidence>
<dbReference type="PRINTS" id="PR00315">
    <property type="entry name" value="ELONGATNFCT"/>
</dbReference>
<dbReference type="HAMAP" id="MF_00118_B">
    <property type="entry name" value="EF_Tu_B"/>
    <property type="match status" value="1"/>
</dbReference>
<dbReference type="SUPFAM" id="SSF50465">
    <property type="entry name" value="EF-Tu/eEF-1alpha/eIF2-gamma C-terminal domain"/>
    <property type="match status" value="1"/>
</dbReference>
<evidence type="ECO:0000256" key="10">
    <source>
        <dbReference type="HAMAP-Rule" id="MF_00118"/>
    </source>
</evidence>
<dbReference type="InterPro" id="IPR000795">
    <property type="entry name" value="T_Tr_GTP-bd_dom"/>
</dbReference>
<keyword evidence="6 10" id="KW-0460">Magnesium</keyword>
<feature type="binding site" evidence="10">
    <location>
        <begin position="19"/>
        <end position="26"/>
    </location>
    <ligand>
        <name>GTP</name>
        <dbReference type="ChEBI" id="CHEBI:37565"/>
    </ligand>
</feature>
<dbReference type="PROSITE" id="PS00301">
    <property type="entry name" value="G_TR_1"/>
    <property type="match status" value="1"/>
</dbReference>
<feature type="binding site" evidence="10">
    <location>
        <begin position="138"/>
        <end position="141"/>
    </location>
    <ligand>
        <name>GTP</name>
        <dbReference type="ChEBI" id="CHEBI:37565"/>
    </ligand>
</feature>
<comment type="caution">
    <text evidence="12">The sequence shown here is derived from an EMBL/GenBank/DDBJ whole genome shotgun (WGS) entry which is preliminary data.</text>
</comment>
<evidence type="ECO:0000256" key="5">
    <source>
        <dbReference type="ARBA" id="ARBA00022801"/>
    </source>
</evidence>
<sequence>MAKAKFERTKPHVNIGTIGHVDHGKTTLTAAISKVLYDKYPDLNEKRDFASIDSAPEERQRGITINISHVEYQTEKRHYAHVDAPGHADYIKNMITGAAQMDGAILVVAATDGPMAQTREHVLLARQVGVPYLLVALNKADMVDDEELLDLVEMEVRELLSSQGFDGDEAPVVRVSGLKALEGDPEWVKSVEDLMAAVDESVPDPVRDRDKPFLMPIEDVFTITGRGTVVTGRAERGTLAINSEVEIVGIRPVQKTTVTGIEMFHKQLDEAWAGENCGLLLRGLKRDDVERGQVVVKPGSITPHTDFEANVYILSKDEGGRHNPFYSNYRPQFYFRTTDVTGVITLPEGTEMVMPGDNTEMTVALIQPIAMEEGLGFAIREGGRTVGSGRVTKIIK</sequence>
<keyword evidence="10" id="KW-0479">Metal-binding</keyword>
<dbReference type="NCBIfam" id="NF000766">
    <property type="entry name" value="PRK00049.1"/>
    <property type="match status" value="1"/>
</dbReference>
<dbReference type="CDD" id="cd01884">
    <property type="entry name" value="EF_Tu"/>
    <property type="match status" value="1"/>
</dbReference>
<dbReference type="PANTHER" id="PTHR43721:SF22">
    <property type="entry name" value="ELONGATION FACTOR TU, MITOCHONDRIAL"/>
    <property type="match status" value="1"/>
</dbReference>
<dbReference type="InterPro" id="IPR009001">
    <property type="entry name" value="Transl_elong_EF1A/Init_IF2_C"/>
</dbReference>
<dbReference type="Pfam" id="PF03143">
    <property type="entry name" value="GTP_EFTU_D3"/>
    <property type="match status" value="1"/>
</dbReference>
<dbReference type="InterPro" id="IPR004160">
    <property type="entry name" value="Transl_elong_EFTu/EF1A_C"/>
</dbReference>
<dbReference type="GO" id="GO:0003924">
    <property type="term" value="F:GTPase activity"/>
    <property type="evidence" value="ECO:0007669"/>
    <property type="project" value="UniProtKB-UniRule"/>
</dbReference>
<protein>
    <recommendedName>
        <fullName evidence="9 10">Elongation factor Tu</fullName>
        <shortName evidence="10">EF-Tu</shortName>
        <ecNumber evidence="10">3.6.5.3</ecNumber>
    </recommendedName>
</protein>
<dbReference type="GO" id="GO:0003746">
    <property type="term" value="F:translation elongation factor activity"/>
    <property type="evidence" value="ECO:0007669"/>
    <property type="project" value="UniProtKB-UniRule"/>
</dbReference>
<evidence type="ECO:0000256" key="6">
    <source>
        <dbReference type="ARBA" id="ARBA00022842"/>
    </source>
</evidence>
<dbReference type="InterPro" id="IPR005225">
    <property type="entry name" value="Small_GTP-bd"/>
</dbReference>
<dbReference type="FunFam" id="2.40.30.10:FF:000001">
    <property type="entry name" value="Elongation factor Tu"/>
    <property type="match status" value="1"/>
</dbReference>
<evidence type="ECO:0000256" key="7">
    <source>
        <dbReference type="ARBA" id="ARBA00022917"/>
    </source>
</evidence>
<dbReference type="Gene3D" id="2.40.30.10">
    <property type="entry name" value="Translation factors"/>
    <property type="match status" value="2"/>
</dbReference>
<keyword evidence="4 10" id="KW-0251">Elongation factor</keyword>
<comment type="catalytic activity">
    <reaction evidence="10">
        <text>GTP + H2O = GDP + phosphate + H(+)</text>
        <dbReference type="Rhea" id="RHEA:19669"/>
        <dbReference type="ChEBI" id="CHEBI:15377"/>
        <dbReference type="ChEBI" id="CHEBI:15378"/>
        <dbReference type="ChEBI" id="CHEBI:37565"/>
        <dbReference type="ChEBI" id="CHEBI:43474"/>
        <dbReference type="ChEBI" id="CHEBI:58189"/>
        <dbReference type="EC" id="3.6.5.3"/>
    </reaction>
</comment>
<evidence type="ECO:0000259" key="11">
    <source>
        <dbReference type="PROSITE" id="PS51722"/>
    </source>
</evidence>
<dbReference type="NCBIfam" id="NF009372">
    <property type="entry name" value="PRK12735.1"/>
    <property type="match status" value="1"/>
</dbReference>
<dbReference type="CDD" id="cd03697">
    <property type="entry name" value="EFTU_II"/>
    <property type="match status" value="1"/>
</dbReference>
<dbReference type="GeneID" id="97421000"/>
<dbReference type="Pfam" id="PF00009">
    <property type="entry name" value="GTP_EFTU"/>
    <property type="match status" value="1"/>
</dbReference>
<evidence type="ECO:0000313" key="12">
    <source>
        <dbReference type="EMBL" id="MDR7162381.1"/>
    </source>
</evidence>
<dbReference type="NCBIfam" id="NF009373">
    <property type="entry name" value="PRK12736.1"/>
    <property type="match status" value="1"/>
</dbReference>
<dbReference type="InterPro" id="IPR004541">
    <property type="entry name" value="Transl_elong_EFTu/EF1A_bac/org"/>
</dbReference>
<dbReference type="InterPro" id="IPR004161">
    <property type="entry name" value="EFTu-like_2"/>
</dbReference>
<comment type="subcellular location">
    <subcellularLocation>
        <location evidence="10">Cytoplasm</location>
    </subcellularLocation>
</comment>
<feature type="domain" description="Tr-type G" evidence="11">
    <location>
        <begin position="10"/>
        <end position="206"/>
    </location>
</feature>
<evidence type="ECO:0000256" key="9">
    <source>
        <dbReference type="ARBA" id="ARBA00029554"/>
    </source>
</evidence>
<gene>
    <name evidence="10" type="primary">tuf</name>
    <name evidence="12" type="ORF">J2X12_000382</name>
</gene>
<dbReference type="GO" id="GO:0000287">
    <property type="term" value="F:magnesium ion binding"/>
    <property type="evidence" value="ECO:0007669"/>
    <property type="project" value="UniProtKB-UniRule"/>
</dbReference>
<dbReference type="PANTHER" id="PTHR43721">
    <property type="entry name" value="ELONGATION FACTOR TU-RELATED"/>
    <property type="match status" value="1"/>
</dbReference>
<dbReference type="InterPro" id="IPR041709">
    <property type="entry name" value="EF-Tu_GTP-bd"/>
</dbReference>
<keyword evidence="8 10" id="KW-0342">GTP-binding</keyword>
<dbReference type="Gene3D" id="3.40.50.300">
    <property type="entry name" value="P-loop containing nucleotide triphosphate hydrolases"/>
    <property type="match status" value="1"/>
</dbReference>
<accession>A0AAW8N5W7</accession>
<dbReference type="Pfam" id="PF03144">
    <property type="entry name" value="GTP_EFTU_D2"/>
    <property type="match status" value="1"/>
</dbReference>
<keyword evidence="5 10" id="KW-0378">Hydrolase</keyword>
<keyword evidence="2 10" id="KW-0963">Cytoplasm</keyword>
<evidence type="ECO:0000256" key="8">
    <source>
        <dbReference type="ARBA" id="ARBA00023134"/>
    </source>
</evidence>
<comment type="similarity">
    <text evidence="1 10">Belongs to the TRAFAC class translation factor GTPase superfamily. Classic translation factor GTPase family. EF-Tu/EF-1A subfamily.</text>
</comment>